<dbReference type="InterPro" id="IPR033138">
    <property type="entry name" value="Cu_oxidase_CS"/>
</dbReference>
<dbReference type="EMBL" id="JAVFHQ010000027">
    <property type="protein sequence ID" value="KAK4544031.1"/>
    <property type="molecule type" value="Genomic_DNA"/>
</dbReference>
<dbReference type="GO" id="GO:0042545">
    <property type="term" value="P:cell wall modification"/>
    <property type="evidence" value="ECO:0007669"/>
    <property type="project" value="InterPro"/>
</dbReference>
<proteinExistence type="inferred from homology"/>
<dbReference type="Pfam" id="PF00394">
    <property type="entry name" value="Cu-oxidase"/>
    <property type="match status" value="1"/>
</dbReference>
<dbReference type="InterPro" id="IPR002044">
    <property type="entry name" value="CBM20"/>
</dbReference>
<gene>
    <name evidence="19" type="ORF">LTR36_004529</name>
</gene>
<dbReference type="GO" id="GO:0045490">
    <property type="term" value="P:pectin catabolic process"/>
    <property type="evidence" value="ECO:0007669"/>
    <property type="project" value="TreeGrafter"/>
</dbReference>
<evidence type="ECO:0000256" key="13">
    <source>
        <dbReference type="ARBA" id="ARBA00023085"/>
    </source>
</evidence>
<dbReference type="Gene3D" id="2.160.20.10">
    <property type="entry name" value="Single-stranded right-handed beta-helix, Pectin lyase-like"/>
    <property type="match status" value="4"/>
</dbReference>
<dbReference type="InterPro" id="IPR008972">
    <property type="entry name" value="Cupredoxin"/>
</dbReference>
<dbReference type="PANTHER" id="PTHR31321">
    <property type="entry name" value="ACYL-COA THIOESTER HYDROLASE YBHC-RELATED"/>
    <property type="match status" value="1"/>
</dbReference>
<keyword evidence="9" id="KW-0677">Repeat</keyword>
<dbReference type="PROSITE" id="PS00080">
    <property type="entry name" value="MULTICOPPER_OXIDASE2"/>
    <property type="match status" value="1"/>
</dbReference>
<dbReference type="FunFam" id="2.60.40.420:FF:000021">
    <property type="entry name" value="Extracellular dihydrogeodin oxidase/laccase"/>
    <property type="match status" value="1"/>
</dbReference>
<evidence type="ECO:0000256" key="2">
    <source>
        <dbReference type="ARBA" id="ARBA00005184"/>
    </source>
</evidence>
<dbReference type="GO" id="GO:0016491">
    <property type="term" value="F:oxidoreductase activity"/>
    <property type="evidence" value="ECO:0007669"/>
    <property type="project" value="UniProtKB-KW"/>
</dbReference>
<dbReference type="FunFam" id="2.160.20.10:FF:000014">
    <property type="entry name" value="Pectinesterase"/>
    <property type="match status" value="3"/>
</dbReference>
<evidence type="ECO:0000256" key="6">
    <source>
        <dbReference type="ARBA" id="ARBA00022525"/>
    </source>
</evidence>
<organism evidence="19 20">
    <name type="scientific">Oleoguttula mirabilis</name>
    <dbReference type="NCBI Taxonomy" id="1507867"/>
    <lineage>
        <taxon>Eukaryota</taxon>
        <taxon>Fungi</taxon>
        <taxon>Dikarya</taxon>
        <taxon>Ascomycota</taxon>
        <taxon>Pezizomycotina</taxon>
        <taxon>Dothideomycetes</taxon>
        <taxon>Dothideomycetidae</taxon>
        <taxon>Mycosphaerellales</taxon>
        <taxon>Teratosphaeriaceae</taxon>
        <taxon>Oleoguttula</taxon>
    </lineage>
</organism>
<dbReference type="Gene3D" id="2.60.40.420">
    <property type="entry name" value="Cupredoxins - blue copper proteins"/>
    <property type="match status" value="3"/>
</dbReference>
<keyword evidence="7" id="KW-0479">Metal-binding</keyword>
<dbReference type="PROSITE" id="PS51166">
    <property type="entry name" value="CBM20"/>
    <property type="match status" value="1"/>
</dbReference>
<comment type="subcellular location">
    <subcellularLocation>
        <location evidence="1">Secreted</location>
    </subcellularLocation>
</comment>
<keyword evidence="10" id="KW-0378">Hydrolase</keyword>
<evidence type="ECO:0000256" key="8">
    <source>
        <dbReference type="ARBA" id="ARBA00022729"/>
    </source>
</evidence>
<evidence type="ECO:0000256" key="12">
    <source>
        <dbReference type="ARBA" id="ARBA00023008"/>
    </source>
</evidence>
<dbReference type="SUPFAM" id="SSF51126">
    <property type="entry name" value="Pectin lyase-like"/>
    <property type="match status" value="4"/>
</dbReference>
<evidence type="ECO:0000256" key="1">
    <source>
        <dbReference type="ARBA" id="ARBA00004613"/>
    </source>
</evidence>
<evidence type="ECO:0000259" key="18">
    <source>
        <dbReference type="PROSITE" id="PS51166"/>
    </source>
</evidence>
<evidence type="ECO:0000313" key="20">
    <source>
        <dbReference type="Proteomes" id="UP001324427"/>
    </source>
</evidence>
<evidence type="ECO:0000313" key="19">
    <source>
        <dbReference type="EMBL" id="KAK4544031.1"/>
    </source>
</evidence>
<dbReference type="Proteomes" id="UP001324427">
    <property type="component" value="Unassembled WGS sequence"/>
</dbReference>
<dbReference type="CDD" id="cd13901">
    <property type="entry name" value="CuRO_3_MaLCC_like"/>
    <property type="match status" value="1"/>
</dbReference>
<keyword evidence="11" id="KW-0560">Oxidoreductase</keyword>
<dbReference type="CDD" id="cd13854">
    <property type="entry name" value="CuRO_1_MaLCC_like"/>
    <property type="match status" value="1"/>
</dbReference>
<comment type="caution">
    <text evidence="19">The sequence shown here is derived from an EMBL/GenBank/DDBJ whole genome shotgun (WGS) entry which is preliminary data.</text>
</comment>
<keyword evidence="14" id="KW-0325">Glycoprotein</keyword>
<dbReference type="CDD" id="cd13880">
    <property type="entry name" value="CuRO_2_MaLCC_like"/>
    <property type="match status" value="1"/>
</dbReference>
<dbReference type="InterPro" id="IPR013784">
    <property type="entry name" value="Carb-bd-like_fold"/>
</dbReference>
<dbReference type="Pfam" id="PF01095">
    <property type="entry name" value="Pectinesterase"/>
    <property type="match status" value="3"/>
</dbReference>
<dbReference type="SMART" id="SM01065">
    <property type="entry name" value="CBM_2"/>
    <property type="match status" value="1"/>
</dbReference>
<evidence type="ECO:0000256" key="4">
    <source>
        <dbReference type="ARBA" id="ARBA00010609"/>
    </source>
</evidence>
<dbReference type="Pfam" id="PF07732">
    <property type="entry name" value="Cu-oxidase_3"/>
    <property type="match status" value="1"/>
</dbReference>
<evidence type="ECO:0000256" key="10">
    <source>
        <dbReference type="ARBA" id="ARBA00022801"/>
    </source>
</evidence>
<dbReference type="CDD" id="cd05811">
    <property type="entry name" value="CBM20_glucoamylase"/>
    <property type="match status" value="1"/>
</dbReference>
<dbReference type="InterPro" id="IPR011050">
    <property type="entry name" value="Pectin_lyase_fold/virulence"/>
</dbReference>
<comment type="similarity">
    <text evidence="4">Belongs to the multicopper oxidase family.</text>
</comment>
<dbReference type="PANTHER" id="PTHR31321:SF58">
    <property type="entry name" value="METHYLESTERASE, PUTATIVE-RELATED"/>
    <property type="match status" value="1"/>
</dbReference>
<evidence type="ECO:0000256" key="3">
    <source>
        <dbReference type="ARBA" id="ARBA00008891"/>
    </source>
</evidence>
<dbReference type="SUPFAM" id="SSF49503">
    <property type="entry name" value="Cupredoxins"/>
    <property type="match status" value="3"/>
</dbReference>
<protein>
    <recommendedName>
        <fullName evidence="5">pectinesterase</fullName>
        <ecNumber evidence="5">3.1.1.11</ecNumber>
    </recommendedName>
</protein>
<dbReference type="GO" id="GO:2001070">
    <property type="term" value="F:starch binding"/>
    <property type="evidence" value="ECO:0007669"/>
    <property type="project" value="InterPro"/>
</dbReference>
<name>A0AAV9JG66_9PEZI</name>
<dbReference type="PROSITE" id="PS00079">
    <property type="entry name" value="MULTICOPPER_OXIDASE1"/>
    <property type="match status" value="1"/>
</dbReference>
<dbReference type="InterPro" id="IPR012334">
    <property type="entry name" value="Pectin_lyas_fold"/>
</dbReference>
<dbReference type="InterPro" id="IPR002355">
    <property type="entry name" value="Cu_oxidase_Cu_BS"/>
</dbReference>
<dbReference type="InterPro" id="IPR011706">
    <property type="entry name" value="Cu-oxidase_C"/>
</dbReference>
<evidence type="ECO:0000256" key="16">
    <source>
        <dbReference type="ARBA" id="ARBA00023326"/>
    </source>
</evidence>
<keyword evidence="12" id="KW-0186">Copper</keyword>
<dbReference type="InterPro" id="IPR013783">
    <property type="entry name" value="Ig-like_fold"/>
</dbReference>
<comment type="similarity">
    <text evidence="3">Belongs to the pectinesterase family.</text>
</comment>
<dbReference type="GO" id="GO:0005576">
    <property type="term" value="C:extracellular region"/>
    <property type="evidence" value="ECO:0007669"/>
    <property type="project" value="UniProtKB-SubCell"/>
</dbReference>
<evidence type="ECO:0000256" key="11">
    <source>
        <dbReference type="ARBA" id="ARBA00023002"/>
    </source>
</evidence>
<dbReference type="InterPro" id="IPR000070">
    <property type="entry name" value="Pectinesterase_cat"/>
</dbReference>
<keyword evidence="13" id="KW-0063">Aspartyl esterase</keyword>
<keyword evidence="20" id="KW-1185">Reference proteome</keyword>
<dbReference type="GO" id="GO:0005507">
    <property type="term" value="F:copper ion binding"/>
    <property type="evidence" value="ECO:0007669"/>
    <property type="project" value="InterPro"/>
</dbReference>
<keyword evidence="8" id="KW-0732">Signal</keyword>
<sequence length="2509" mass="263329">MCYFASSGGSNSYNSTYNVAVKASSTTSSSTASSSSGTVAVTFDELVTTTYGQSVVLVGSIGQLGTWAPASGLSMSAIQYTTSNPLWSVTVSLAAGTSFQYKYVVVNTDGSETWEQDPNHSFTVSSATTVSNTWQQASTASAPISTASLASTVTATVTATSTTSAAATATCTNAPNARTCWGGGYDINTDFDNAWPTTGKTVSYDWTITNTTLSPDGYGRPVLVINGQYPGPTIYANWGDDISVTVTNALADNGTTIHMHGIRQYHNNGQDGVPGVTECPLAPGQTKTYTFKATQYGTSWYHSHFSAQYGDGVLGPIVIHGPATANYDIDLGPLPITDWYYGTVAAHAALAEHTNGIPPEADNGLINGTMTSVYGGSHYVSTLTAGSRHRVRLVNTAVDNHFVVSFDSHQMEIIAADFVPVVPYNVTTLFIGIGQRYDVIITANQSPGAYWFRADVQDTTSCGSNFNNGNIKSIFAYSGHATETPISTAYSYSQRCTDETGLVPHWDSYVPSQAAVVFTELTTDQLQANNADGSITLYWQVNGTAMDVNWEVPTLEYVKTGNTSYPASANLIELPSEGLWTYWVIQSIPGNPYDVEVPHPIHLHGHDFYVLGASTGTWSSADATNLNYDNPPRRDVAMLPSGGYLALAFQTDNPGAWLMHCHIAWHAGDGLAVQFLESPSTITSYASDFDSQCSAWDSYYNGSPAYRQDDSDGSGQFTAINPAISFAQNSGYPTVTIKAGTYSETVSVVATQTVTIIGENSSPSDYTQNKVTISNSSGPVTIASNNVLGISWRNLNFLNAATTGTTYAVSLRGTKNAFYDCSFVSAGAGAITSTLGITLISGGYVEGTDKVFYSYPGMYVYGTTITATSSSALLVYSKGVTVSSVFYNSTVVFDSCSLVQKASSTNTAVYLAAPNNAGSQAVYRNTSMASFIAAAGVHPSASTYADYYGEFETTGAGSYSSNSASRSTYDHLLTASQMSAWSIASVFANSFPPYATTDLTWIDSKVLLAIQNGESAQISSVSSSSVASSTASTSSAASSTASSLTASATLSSATSGSITSNSTSVSLSASSTSASCTASATLVVSTSPGACEYSNVTAALAALPADSEAKTIQIKAGTYTEQLSITRNGKVTLIGETDFANDYTQNKVIIEFSNGELTSAGEDESTPVIYVKKSNDNSGLAVYNIDFINTYTQTKNTAALAADFYGNEIAAYGCSFVGFQDTLLANKGTQVFSNSYIEGSIDFIWGYSTAYFHQCYIAINTPGACISAQSRSTSTSTGGYVFDTCYITGTSTYGSTTGLSYLGRPYSNYSIAVYMNSYIDSQINSAGWSIWQTGNPQTSNVMFGEYNNSGPSSWQATTARASFATNLTEAQAQSYTLSTWIGDTTWLDTTAYDYVPSYALSGATTTTSNSTTTTTGVATATSSGVTSTATINAHPDSGTVPPAGAVLVSTNGEVNGSYSNVTAALASLPNDSTNQTIFIYSGTYTEQLPDIDRTGALRIMGYTTAAPGLSYLNNTVTITYAHGLSVSPLPTGHSDAETATVSTASNRISWYNVNIINSDNLDGLESSYVTLAASIYGNDIGFYAVSMVGWQDTLLTGATAGYQYYESSYIEGAIDFIWGYSKAYFKGCTIGAKRASSAMTAQSRASSSAIGGYIFDQCLFTTASDATVDLTQSVYLGRPYSEYALVVVKNSYLDDCIEPAGWKVWSATDTRTDYITFAEYNNVGAGAWQYNTAAREAFENCTLLTSDTYPLSTVMDSTSWIDLTYFDSISTPQPTVATTTTTNITVSGNSTYDGTTPPAGAFVVSKTSITGLTTYDTIQSAMDAMPTSSKTNATIFIYPGTYEEQLIVNKSGTTIFQGYSNATDDYSQNQVIITYSYGVDTQSDESNSDSATVYATGNYFYAYNINFRNDNGTAQDIASLGFAVKSSKYASLYACQVYGNQDTLLINGYFFAFKSYIEGNIDFIWGSGAGYFLSSTIAPNADDINITADKRAANTTLAGFVFDQCTVEPATGYSGFTSVSLGRPWNDLARVAYIDCSLDSMIEAAGWNEWSKSTPLTDLVTFGEYHNYGAGSGICSRANFSEQLSDADVVQFELGSFFTITTWINFTAIDVQPFTVGIGSAPTACASSSSTVSVASSTATLSSSTLSSSTVSTSTVSSTTSTSSILTTSSSSSSIVPTTYYVTKTVTDKETLTTSYTSADVTSIATVLVTEDDGATVTPSPVTKTTTEKDSTTVLSTSTVAGATSTVKVTTIVSIISTVTPAPTTITDNEGSTSTVTILSTPKGSTVSSKTTITQVPTATKTTTIKGSTVTVTSTSIKLTTKTTSTTITCIPTAGSKARRDIGERAAASGVTITATSTFVTYVKTTSIGEPGSTAYATVTSTSTIGSVTTLKAATSVITATSLVGKTSIVTVSEAAATVSSIKTSSVVATVTAAKSTVTVVDSAVSTQTITSVLAKSTTTVFATVTSKGASATVTVTAAPITTTTVVKSTSTVFKTSTKTSKGAASCTA</sequence>
<dbReference type="FunFam" id="2.60.40.420:FF:000038">
    <property type="entry name" value="Extracellular dihydrogeodin oxidase/laccase"/>
    <property type="match status" value="1"/>
</dbReference>
<comment type="pathway">
    <text evidence="2">Glycan metabolism; pectin degradation; 2-dehydro-3-deoxy-D-gluconate from pectin: step 1/5.</text>
</comment>
<evidence type="ECO:0000256" key="5">
    <source>
        <dbReference type="ARBA" id="ARBA00013229"/>
    </source>
</evidence>
<evidence type="ECO:0000256" key="17">
    <source>
        <dbReference type="ARBA" id="ARBA00047928"/>
    </source>
</evidence>
<evidence type="ECO:0000256" key="7">
    <source>
        <dbReference type="ARBA" id="ARBA00022723"/>
    </source>
</evidence>
<keyword evidence="6" id="KW-0964">Secreted</keyword>
<evidence type="ECO:0000256" key="15">
    <source>
        <dbReference type="ARBA" id="ARBA00023277"/>
    </source>
</evidence>
<keyword evidence="15" id="KW-0119">Carbohydrate metabolism</keyword>
<dbReference type="SUPFAM" id="SSF49452">
    <property type="entry name" value="Starch-binding domain-like"/>
    <property type="match status" value="1"/>
</dbReference>
<reference evidence="19 20" key="1">
    <citation type="submission" date="2021-11" db="EMBL/GenBank/DDBJ databases">
        <title>Black yeast isolated from Biological Soil Crust.</title>
        <authorList>
            <person name="Kurbessoian T."/>
        </authorList>
    </citation>
    <scope>NUCLEOTIDE SEQUENCE [LARGE SCALE GENOMIC DNA]</scope>
    <source>
        <strain evidence="19 20">CCFEE 5522</strain>
    </source>
</reference>
<dbReference type="Gene3D" id="2.60.40.10">
    <property type="entry name" value="Immunoglobulins"/>
    <property type="match status" value="1"/>
</dbReference>
<dbReference type="InterPro" id="IPR001117">
    <property type="entry name" value="Cu-oxidase_2nd"/>
</dbReference>
<feature type="domain" description="CBM20" evidence="18">
    <location>
        <begin position="33"/>
        <end position="141"/>
    </location>
</feature>
<dbReference type="Pfam" id="PF00686">
    <property type="entry name" value="CBM_20"/>
    <property type="match status" value="1"/>
</dbReference>
<dbReference type="InterPro" id="IPR034836">
    <property type="entry name" value="CBM20_glucoamylase"/>
</dbReference>
<dbReference type="Pfam" id="PF07731">
    <property type="entry name" value="Cu-oxidase_2"/>
    <property type="match status" value="1"/>
</dbReference>
<dbReference type="InterPro" id="IPR011707">
    <property type="entry name" value="Cu-oxidase-like_N"/>
</dbReference>
<dbReference type="EC" id="3.1.1.11" evidence="5"/>
<evidence type="ECO:0000256" key="9">
    <source>
        <dbReference type="ARBA" id="ARBA00022737"/>
    </source>
</evidence>
<dbReference type="FunFam" id="2.60.40.10:FF:000552">
    <property type="entry name" value="Related to glucoamylase"/>
    <property type="match status" value="1"/>
</dbReference>
<keyword evidence="16" id="KW-0624">Polysaccharide degradation</keyword>
<comment type="catalytic activity">
    <reaction evidence="17">
        <text>[(1-&gt;4)-alpha-D-galacturonosyl methyl ester](n) + n H2O = [(1-&gt;4)-alpha-D-galacturonosyl](n) + n methanol + n H(+)</text>
        <dbReference type="Rhea" id="RHEA:22380"/>
        <dbReference type="Rhea" id="RHEA-COMP:14570"/>
        <dbReference type="Rhea" id="RHEA-COMP:14573"/>
        <dbReference type="ChEBI" id="CHEBI:15377"/>
        <dbReference type="ChEBI" id="CHEBI:15378"/>
        <dbReference type="ChEBI" id="CHEBI:17790"/>
        <dbReference type="ChEBI" id="CHEBI:140522"/>
        <dbReference type="ChEBI" id="CHEBI:140523"/>
        <dbReference type="EC" id="3.1.1.11"/>
    </reaction>
</comment>
<accession>A0AAV9JG66</accession>
<evidence type="ECO:0000256" key="14">
    <source>
        <dbReference type="ARBA" id="ARBA00023180"/>
    </source>
</evidence>
<dbReference type="GO" id="GO:0030599">
    <property type="term" value="F:pectinesterase activity"/>
    <property type="evidence" value="ECO:0007669"/>
    <property type="project" value="UniProtKB-EC"/>
</dbReference>